<dbReference type="InterPro" id="IPR050372">
    <property type="entry name" value="Neurexin-related_CASP"/>
</dbReference>
<reference evidence="3 4" key="1">
    <citation type="submission" date="2021-06" db="EMBL/GenBank/DDBJ databases">
        <authorList>
            <person name="Palmer J.M."/>
        </authorList>
    </citation>
    <scope>NUCLEOTIDE SEQUENCE [LARGE SCALE GENOMIC DNA]</scope>
    <source>
        <strain evidence="3 4">XR_2019</strain>
        <tissue evidence="3">Muscle</tissue>
    </source>
</reference>
<dbReference type="SMART" id="SM00282">
    <property type="entry name" value="LamG"/>
    <property type="match status" value="1"/>
</dbReference>
<organism evidence="3 4">
    <name type="scientific">Xenotaenia resolanae</name>
    <dbReference type="NCBI Taxonomy" id="208358"/>
    <lineage>
        <taxon>Eukaryota</taxon>
        <taxon>Metazoa</taxon>
        <taxon>Chordata</taxon>
        <taxon>Craniata</taxon>
        <taxon>Vertebrata</taxon>
        <taxon>Euteleostomi</taxon>
        <taxon>Actinopterygii</taxon>
        <taxon>Neopterygii</taxon>
        <taxon>Teleostei</taxon>
        <taxon>Neoteleostei</taxon>
        <taxon>Acanthomorphata</taxon>
        <taxon>Ovalentaria</taxon>
        <taxon>Atherinomorphae</taxon>
        <taxon>Cyprinodontiformes</taxon>
        <taxon>Goodeidae</taxon>
        <taxon>Xenotaenia</taxon>
    </lineage>
</organism>
<name>A0ABV0VR81_9TELE</name>
<dbReference type="Gene3D" id="2.60.120.200">
    <property type="match status" value="1"/>
</dbReference>
<gene>
    <name evidence="3" type="ORF">XENORESO_016128</name>
</gene>
<sequence>MFYLQLLQPYLSVMLNKGSLEVLINTGSHSQRRVIRRPDQGNLNDGREHSLRIERLAGRYFAVQVDEEPKREAALPNDQPIRLQRIFLGGITAEVEQKSNRVNVPFKGCIWNLMVNSVYVAFVLLKQNYARSLSDDFVKTS</sequence>
<dbReference type="PROSITE" id="PS50025">
    <property type="entry name" value="LAM_G_DOMAIN"/>
    <property type="match status" value="1"/>
</dbReference>
<feature type="domain" description="Laminin G" evidence="2">
    <location>
        <begin position="1"/>
        <end position="138"/>
    </location>
</feature>
<dbReference type="Pfam" id="PF00054">
    <property type="entry name" value="Laminin_G_1"/>
    <property type="match status" value="1"/>
</dbReference>
<dbReference type="PANTHER" id="PTHR15036:SF65">
    <property type="entry name" value="LAMININ SUBUNIT ALPHA-2"/>
    <property type="match status" value="1"/>
</dbReference>
<comment type="caution">
    <text evidence="3">The sequence shown here is derived from an EMBL/GenBank/DDBJ whole genome shotgun (WGS) entry which is preliminary data.</text>
</comment>
<dbReference type="CDD" id="cd00110">
    <property type="entry name" value="LamG"/>
    <property type="match status" value="1"/>
</dbReference>
<protein>
    <recommendedName>
        <fullName evidence="2">Laminin G domain-containing protein</fullName>
    </recommendedName>
</protein>
<keyword evidence="4" id="KW-1185">Reference proteome</keyword>
<dbReference type="Proteomes" id="UP001444071">
    <property type="component" value="Unassembled WGS sequence"/>
</dbReference>
<accession>A0ABV0VR81</accession>
<dbReference type="EMBL" id="JAHRIM010005289">
    <property type="protein sequence ID" value="MEQ2259685.1"/>
    <property type="molecule type" value="Genomic_DNA"/>
</dbReference>
<evidence type="ECO:0000259" key="2">
    <source>
        <dbReference type="PROSITE" id="PS50025"/>
    </source>
</evidence>
<evidence type="ECO:0000313" key="3">
    <source>
        <dbReference type="EMBL" id="MEQ2259685.1"/>
    </source>
</evidence>
<dbReference type="InterPro" id="IPR001791">
    <property type="entry name" value="Laminin_G"/>
</dbReference>
<dbReference type="InterPro" id="IPR013320">
    <property type="entry name" value="ConA-like_dom_sf"/>
</dbReference>
<proteinExistence type="predicted"/>
<dbReference type="PANTHER" id="PTHR15036">
    <property type="entry name" value="PIKACHURIN-LIKE PROTEIN"/>
    <property type="match status" value="1"/>
</dbReference>
<comment type="caution">
    <text evidence="1">Lacks conserved residue(s) required for the propagation of feature annotation.</text>
</comment>
<dbReference type="SUPFAM" id="SSF49899">
    <property type="entry name" value="Concanavalin A-like lectins/glucanases"/>
    <property type="match status" value="1"/>
</dbReference>
<evidence type="ECO:0000313" key="4">
    <source>
        <dbReference type="Proteomes" id="UP001444071"/>
    </source>
</evidence>
<evidence type="ECO:0000256" key="1">
    <source>
        <dbReference type="PROSITE-ProRule" id="PRU00122"/>
    </source>
</evidence>